<dbReference type="EMBL" id="BAABJM010000002">
    <property type="protein sequence ID" value="GAA5051764.1"/>
    <property type="molecule type" value="Genomic_DNA"/>
</dbReference>
<dbReference type="SMART" id="SM00823">
    <property type="entry name" value="PKS_PP"/>
    <property type="match status" value="1"/>
</dbReference>
<feature type="domain" description="Carrier" evidence="3">
    <location>
        <begin position="6"/>
        <end position="82"/>
    </location>
</feature>
<evidence type="ECO:0000256" key="1">
    <source>
        <dbReference type="ARBA" id="ARBA00022450"/>
    </source>
</evidence>
<evidence type="ECO:0000313" key="4">
    <source>
        <dbReference type="EMBL" id="GAA5051764.1"/>
    </source>
</evidence>
<dbReference type="PROSITE" id="PS00012">
    <property type="entry name" value="PHOSPHOPANTETHEINE"/>
    <property type="match status" value="1"/>
</dbReference>
<evidence type="ECO:0000256" key="2">
    <source>
        <dbReference type="ARBA" id="ARBA00022553"/>
    </source>
</evidence>
<proteinExistence type="predicted"/>
<dbReference type="RefSeq" id="WP_345495300.1">
    <property type="nucleotide sequence ID" value="NZ_BAABJM010000002.1"/>
</dbReference>
<dbReference type="SUPFAM" id="SSF47336">
    <property type="entry name" value="ACP-like"/>
    <property type="match status" value="1"/>
</dbReference>
<evidence type="ECO:0000259" key="3">
    <source>
        <dbReference type="PROSITE" id="PS50075"/>
    </source>
</evidence>
<keyword evidence="5" id="KW-1185">Reference proteome</keyword>
<comment type="caution">
    <text evidence="4">The sequence shown here is derived from an EMBL/GenBank/DDBJ whole genome shotgun (WGS) entry which is preliminary data.</text>
</comment>
<organism evidence="4 5">
    <name type="scientific">Nocardia callitridis</name>
    <dbReference type="NCBI Taxonomy" id="648753"/>
    <lineage>
        <taxon>Bacteria</taxon>
        <taxon>Bacillati</taxon>
        <taxon>Actinomycetota</taxon>
        <taxon>Actinomycetes</taxon>
        <taxon>Mycobacteriales</taxon>
        <taxon>Nocardiaceae</taxon>
        <taxon>Nocardia</taxon>
    </lineage>
</organism>
<dbReference type="PROSITE" id="PS50075">
    <property type="entry name" value="CARRIER"/>
    <property type="match status" value="1"/>
</dbReference>
<dbReference type="InterPro" id="IPR036736">
    <property type="entry name" value="ACP-like_sf"/>
</dbReference>
<dbReference type="InterPro" id="IPR020806">
    <property type="entry name" value="PKS_PP-bd"/>
</dbReference>
<reference evidence="5" key="1">
    <citation type="journal article" date="2019" name="Int. J. Syst. Evol. Microbiol.">
        <title>The Global Catalogue of Microorganisms (GCM) 10K type strain sequencing project: providing services to taxonomists for standard genome sequencing and annotation.</title>
        <authorList>
            <consortium name="The Broad Institute Genomics Platform"/>
            <consortium name="The Broad Institute Genome Sequencing Center for Infectious Disease"/>
            <person name="Wu L."/>
            <person name="Ma J."/>
        </authorList>
    </citation>
    <scope>NUCLEOTIDE SEQUENCE [LARGE SCALE GENOMIC DNA]</scope>
    <source>
        <strain evidence="5">JCM 18298</strain>
    </source>
</reference>
<sequence>MADRHLTLEDFQGIMLAAAGGDDGVDFVTDSEREFEDLGYDSLALLEVGGRIEREFGISLDDSVLTGATTPQSFVDAVNNVIATGTAA</sequence>
<dbReference type="Proteomes" id="UP001500603">
    <property type="component" value="Unassembled WGS sequence"/>
</dbReference>
<accession>A0ABP9K5H4</accession>
<gene>
    <name evidence="4" type="ORF">GCM10023318_23470</name>
</gene>
<dbReference type="Pfam" id="PF00550">
    <property type="entry name" value="PP-binding"/>
    <property type="match status" value="1"/>
</dbReference>
<evidence type="ECO:0000313" key="5">
    <source>
        <dbReference type="Proteomes" id="UP001500603"/>
    </source>
</evidence>
<name>A0ABP9K5H4_9NOCA</name>
<dbReference type="InterPro" id="IPR009081">
    <property type="entry name" value="PP-bd_ACP"/>
</dbReference>
<dbReference type="InterPro" id="IPR006162">
    <property type="entry name" value="Ppantetheine_attach_site"/>
</dbReference>
<keyword evidence="1" id="KW-0596">Phosphopantetheine</keyword>
<protein>
    <submittedName>
        <fullName evidence="4">Acyl carrier protein</fullName>
    </submittedName>
</protein>
<dbReference type="Gene3D" id="1.10.1200.10">
    <property type="entry name" value="ACP-like"/>
    <property type="match status" value="1"/>
</dbReference>
<keyword evidence="2" id="KW-0597">Phosphoprotein</keyword>